<accession>A0AAE0WG15</accession>
<sequence>MLKFVSKIAAFEGISEELSQDLNNFDLVNLDEKERRCMERQWNAFVGDSDDDEDDFEGFEPEELYVPHVFFFDEFFFLMKGKSKEICFSFLTELGTPEC</sequence>
<evidence type="ECO:0000313" key="1">
    <source>
        <dbReference type="EMBL" id="KAK3611672.1"/>
    </source>
</evidence>
<reference evidence="1" key="1">
    <citation type="journal article" date="2021" name="Genome Biol. Evol.">
        <title>A High-Quality Reference Genome for a Parasitic Bivalve with Doubly Uniparental Inheritance (Bivalvia: Unionida).</title>
        <authorList>
            <person name="Smith C.H."/>
        </authorList>
    </citation>
    <scope>NUCLEOTIDE SEQUENCE</scope>
    <source>
        <strain evidence="1">CHS0354</strain>
    </source>
</reference>
<dbReference type="Proteomes" id="UP001195483">
    <property type="component" value="Unassembled WGS sequence"/>
</dbReference>
<reference evidence="1" key="2">
    <citation type="journal article" date="2021" name="Genome Biol. Evol.">
        <title>Developing a high-quality reference genome for a parasitic bivalve with doubly uniparental inheritance (Bivalvia: Unionida).</title>
        <authorList>
            <person name="Smith C.H."/>
        </authorList>
    </citation>
    <scope>NUCLEOTIDE SEQUENCE</scope>
    <source>
        <strain evidence="1">CHS0354</strain>
        <tissue evidence="1">Mantle</tissue>
    </source>
</reference>
<keyword evidence="2" id="KW-1185">Reference proteome</keyword>
<comment type="caution">
    <text evidence="1">The sequence shown here is derived from an EMBL/GenBank/DDBJ whole genome shotgun (WGS) entry which is preliminary data.</text>
</comment>
<protein>
    <submittedName>
        <fullName evidence="1">Uncharacterized protein</fullName>
    </submittedName>
</protein>
<name>A0AAE0WG15_9BIVA</name>
<proteinExistence type="predicted"/>
<dbReference type="EMBL" id="JAEAOA010000741">
    <property type="protein sequence ID" value="KAK3611672.1"/>
    <property type="molecule type" value="Genomic_DNA"/>
</dbReference>
<gene>
    <name evidence="1" type="ORF">CHS0354_012043</name>
</gene>
<dbReference type="AlphaFoldDB" id="A0AAE0WG15"/>
<reference evidence="1" key="3">
    <citation type="submission" date="2023-05" db="EMBL/GenBank/DDBJ databases">
        <authorList>
            <person name="Smith C.H."/>
        </authorList>
    </citation>
    <scope>NUCLEOTIDE SEQUENCE</scope>
    <source>
        <strain evidence="1">CHS0354</strain>
        <tissue evidence="1">Mantle</tissue>
    </source>
</reference>
<evidence type="ECO:0000313" key="2">
    <source>
        <dbReference type="Proteomes" id="UP001195483"/>
    </source>
</evidence>
<organism evidence="1 2">
    <name type="scientific">Potamilus streckersoni</name>
    <dbReference type="NCBI Taxonomy" id="2493646"/>
    <lineage>
        <taxon>Eukaryota</taxon>
        <taxon>Metazoa</taxon>
        <taxon>Spiralia</taxon>
        <taxon>Lophotrochozoa</taxon>
        <taxon>Mollusca</taxon>
        <taxon>Bivalvia</taxon>
        <taxon>Autobranchia</taxon>
        <taxon>Heteroconchia</taxon>
        <taxon>Palaeoheterodonta</taxon>
        <taxon>Unionida</taxon>
        <taxon>Unionoidea</taxon>
        <taxon>Unionidae</taxon>
        <taxon>Ambleminae</taxon>
        <taxon>Lampsilini</taxon>
        <taxon>Potamilus</taxon>
    </lineage>
</organism>